<keyword evidence="6" id="KW-1185">Reference proteome</keyword>
<dbReference type="Pfam" id="PF10937">
    <property type="entry name" value="Kgd4-YMR31"/>
    <property type="match status" value="1"/>
</dbReference>
<evidence type="ECO:0000313" key="6">
    <source>
        <dbReference type="Proteomes" id="UP000030752"/>
    </source>
</evidence>
<evidence type="ECO:0000256" key="4">
    <source>
        <dbReference type="SAM" id="MobiDB-lite"/>
    </source>
</evidence>
<gene>
    <name evidence="5" type="ORF">HMPREF1541_07649</name>
</gene>
<dbReference type="RefSeq" id="XP_008720195.1">
    <property type="nucleotide sequence ID" value="XM_008721973.1"/>
</dbReference>
<dbReference type="HOGENOM" id="CLU_129439_1_0_1"/>
<dbReference type="STRING" id="1220924.W2RNE2"/>
<proteinExistence type="inferred from homology"/>
<dbReference type="PANTHER" id="PTHR31601:SF2">
    <property type="entry name" value="ALPHA-KETOGLUTARATE DEHYDROGENASE COMPONENT 4"/>
    <property type="match status" value="1"/>
</dbReference>
<dbReference type="VEuPathDB" id="FungiDB:HMPREF1541_07649"/>
<dbReference type="InterPro" id="IPR020373">
    <property type="entry name" value="Kgd4/YMR-31"/>
</dbReference>
<dbReference type="PANTHER" id="PTHR31601">
    <property type="entry name" value="28S RIBOSOMAL PROTEIN S36, MITOCHONDRIAL"/>
    <property type="match status" value="1"/>
</dbReference>
<protein>
    <submittedName>
        <fullName evidence="5">Uncharacterized protein</fullName>
    </submittedName>
</protein>
<dbReference type="OrthoDB" id="2116030at2759"/>
<accession>W2RNE2</accession>
<dbReference type="InParanoid" id="W2RNE2"/>
<keyword evidence="2" id="KW-0496">Mitochondrion</keyword>
<feature type="region of interest" description="Disordered" evidence="4">
    <location>
        <begin position="98"/>
        <end position="117"/>
    </location>
</feature>
<evidence type="ECO:0000256" key="2">
    <source>
        <dbReference type="ARBA" id="ARBA00023128"/>
    </source>
</evidence>
<evidence type="ECO:0000256" key="1">
    <source>
        <dbReference type="ARBA" id="ARBA00004173"/>
    </source>
</evidence>
<organism evidence="5 6">
    <name type="scientific">Cyphellophora europaea (strain CBS 101466)</name>
    <name type="common">Phialophora europaea</name>
    <dbReference type="NCBI Taxonomy" id="1220924"/>
    <lineage>
        <taxon>Eukaryota</taxon>
        <taxon>Fungi</taxon>
        <taxon>Dikarya</taxon>
        <taxon>Ascomycota</taxon>
        <taxon>Pezizomycotina</taxon>
        <taxon>Eurotiomycetes</taxon>
        <taxon>Chaetothyriomycetidae</taxon>
        <taxon>Chaetothyriales</taxon>
        <taxon>Cyphellophoraceae</taxon>
        <taxon>Cyphellophora</taxon>
    </lineage>
</organism>
<evidence type="ECO:0000313" key="5">
    <source>
        <dbReference type="EMBL" id="ETN38026.1"/>
    </source>
</evidence>
<feature type="region of interest" description="Disordered" evidence="4">
    <location>
        <begin position="21"/>
        <end position="90"/>
    </location>
</feature>
<dbReference type="GeneID" id="19974988"/>
<dbReference type="AlphaFoldDB" id="W2RNE2"/>
<sequence length="149" mass="16067">MFRPTIRLAAAHQRQPLIKFLGKRSPPPTVDHTPHVHPASEKPSLPDSFEESFAEYRSRAQQHGPLKTQSSSSSSAGAQQTRMSAGIGGVAGSQTYGAIGGVSGASMGSVKPQKGEYFDRSELPQRFRRTSWTDIEIEAVDSAGASLWN</sequence>
<dbReference type="GO" id="GO:0005739">
    <property type="term" value="C:mitochondrion"/>
    <property type="evidence" value="ECO:0007669"/>
    <property type="project" value="UniProtKB-SubCell"/>
</dbReference>
<comment type="subcellular location">
    <subcellularLocation>
        <location evidence="1">Mitochondrion</location>
    </subcellularLocation>
</comment>
<dbReference type="eggNOG" id="ENOG502S8GU">
    <property type="taxonomic scope" value="Eukaryota"/>
</dbReference>
<dbReference type="GO" id="GO:0004591">
    <property type="term" value="F:oxoglutarate dehydrogenase (succinyl-transferring) activity"/>
    <property type="evidence" value="ECO:0007669"/>
    <property type="project" value="TreeGrafter"/>
</dbReference>
<evidence type="ECO:0000256" key="3">
    <source>
        <dbReference type="ARBA" id="ARBA00043970"/>
    </source>
</evidence>
<name>W2RNE2_CYPE1</name>
<comment type="similarity">
    <text evidence="3">Belongs to the alpha-ketoglutarate dehydrogenase component 4 family.</text>
</comment>
<dbReference type="GO" id="GO:0006103">
    <property type="term" value="P:2-oxoglutarate metabolic process"/>
    <property type="evidence" value="ECO:0007669"/>
    <property type="project" value="InterPro"/>
</dbReference>
<reference evidence="5 6" key="1">
    <citation type="submission" date="2013-03" db="EMBL/GenBank/DDBJ databases">
        <title>The Genome Sequence of Phialophora europaea CBS 101466.</title>
        <authorList>
            <consortium name="The Broad Institute Genomics Platform"/>
            <person name="Cuomo C."/>
            <person name="de Hoog S."/>
            <person name="Gorbushina A."/>
            <person name="Walker B."/>
            <person name="Young S.K."/>
            <person name="Zeng Q."/>
            <person name="Gargeya S."/>
            <person name="Fitzgerald M."/>
            <person name="Haas B."/>
            <person name="Abouelleil A."/>
            <person name="Allen A.W."/>
            <person name="Alvarado L."/>
            <person name="Arachchi H.M."/>
            <person name="Berlin A.M."/>
            <person name="Chapman S.B."/>
            <person name="Gainer-Dewar J."/>
            <person name="Goldberg J."/>
            <person name="Griggs A."/>
            <person name="Gujja S."/>
            <person name="Hansen M."/>
            <person name="Howarth C."/>
            <person name="Imamovic A."/>
            <person name="Ireland A."/>
            <person name="Larimer J."/>
            <person name="McCowan C."/>
            <person name="Murphy C."/>
            <person name="Pearson M."/>
            <person name="Poon T.W."/>
            <person name="Priest M."/>
            <person name="Roberts A."/>
            <person name="Saif S."/>
            <person name="Shea T."/>
            <person name="Sisk P."/>
            <person name="Sykes S."/>
            <person name="Wortman J."/>
            <person name="Nusbaum C."/>
            <person name="Birren B."/>
        </authorList>
    </citation>
    <scope>NUCLEOTIDE SEQUENCE [LARGE SCALE GENOMIC DNA]</scope>
    <source>
        <strain evidence="5 6">CBS 101466</strain>
    </source>
</reference>
<dbReference type="Proteomes" id="UP000030752">
    <property type="component" value="Unassembled WGS sequence"/>
</dbReference>
<dbReference type="EMBL" id="KB822723">
    <property type="protein sequence ID" value="ETN38026.1"/>
    <property type="molecule type" value="Genomic_DNA"/>
</dbReference>